<dbReference type="Pfam" id="PF02492">
    <property type="entry name" value="cobW"/>
    <property type="match status" value="1"/>
</dbReference>
<evidence type="ECO:0000256" key="1">
    <source>
        <dbReference type="ARBA" id="ARBA00022741"/>
    </source>
</evidence>
<dbReference type="RefSeq" id="WP_353402367.1">
    <property type="nucleotide sequence ID" value="NZ_BAABWU010000023.1"/>
</dbReference>
<keyword evidence="9" id="KW-1185">Reference proteome</keyword>
<evidence type="ECO:0000256" key="2">
    <source>
        <dbReference type="ARBA" id="ARBA00022801"/>
    </source>
</evidence>
<protein>
    <submittedName>
        <fullName evidence="8">GTP-binding protein</fullName>
    </submittedName>
</protein>
<dbReference type="PANTHER" id="PTHR13748">
    <property type="entry name" value="COBW-RELATED"/>
    <property type="match status" value="1"/>
</dbReference>
<sequence>MTSPATTTPKNATPAELRRALDSVDFLSGLVEVAALNRDRRDTRGSALPVVVVSGFLGAGKTTLMRHLLTADHGMKIAALVNDFAALNIDAALIANVTGDTTALDNGCICCSLSGGVARALCEITERDVPVDAVLVEASGVSDPAGIAHVANAVDGISLDCIVTVVDAAEIAEKAEWSELLKRQVAPANLVLLNKTDLISKHEVDAIAARLGRLAPRAQILRTSHCAVPPVVIFEAASTPALDGTEHSNHHDHGFTTMLFCAEQPIERADIEVLLNDMPSGILRLKGFVRLVEAPEKPMLLQAVGCRWGWHEAPTTTGASKLVVIGDAAAIDRDAIQRCFAEIGLE</sequence>
<reference evidence="8 9" key="1">
    <citation type="submission" date="2024-04" db="EMBL/GenBank/DDBJ databases">
        <title>Draft genome sequence of Pseudophaeobacter arcticus NBRC 116598.</title>
        <authorList>
            <person name="Miyakawa T."/>
            <person name="Kusuya Y."/>
            <person name="Miura T."/>
        </authorList>
    </citation>
    <scope>NUCLEOTIDE SEQUENCE [LARGE SCALE GENOMIC DNA]</scope>
    <source>
        <strain evidence="8 9">SU-CL00105</strain>
    </source>
</reference>
<comment type="caution">
    <text evidence="8">The sequence shown here is derived from an EMBL/GenBank/DDBJ whole genome shotgun (WGS) entry which is preliminary data.</text>
</comment>
<accession>A0ABQ0ARH0</accession>
<dbReference type="SUPFAM" id="SSF52540">
    <property type="entry name" value="P-loop containing nucleoside triphosphate hydrolases"/>
    <property type="match status" value="1"/>
</dbReference>
<evidence type="ECO:0000313" key="8">
    <source>
        <dbReference type="EMBL" id="GAA6198482.1"/>
    </source>
</evidence>
<evidence type="ECO:0000256" key="3">
    <source>
        <dbReference type="ARBA" id="ARBA00023186"/>
    </source>
</evidence>
<dbReference type="Gene3D" id="3.30.1220.10">
    <property type="entry name" value="CobW-like, C-terminal domain"/>
    <property type="match status" value="1"/>
</dbReference>
<dbReference type="SMART" id="SM00833">
    <property type="entry name" value="CobW_C"/>
    <property type="match status" value="1"/>
</dbReference>
<evidence type="ECO:0000259" key="7">
    <source>
        <dbReference type="SMART" id="SM00833"/>
    </source>
</evidence>
<dbReference type="InterPro" id="IPR011629">
    <property type="entry name" value="CobW-like_C"/>
</dbReference>
<dbReference type="InterPro" id="IPR036627">
    <property type="entry name" value="CobW-likC_sf"/>
</dbReference>
<comment type="similarity">
    <text evidence="4">Belongs to the SIMIBI class G3E GTPase family. ZNG1 subfamily.</text>
</comment>
<dbReference type="InterPro" id="IPR051316">
    <property type="entry name" value="Zinc-reg_GTPase_activator"/>
</dbReference>
<dbReference type="InterPro" id="IPR003495">
    <property type="entry name" value="CobW/HypB/UreG_nucleotide-bd"/>
</dbReference>
<evidence type="ECO:0000256" key="5">
    <source>
        <dbReference type="ARBA" id="ARBA00045658"/>
    </source>
</evidence>
<dbReference type="SUPFAM" id="SSF90002">
    <property type="entry name" value="Hypothetical protein YjiA, C-terminal domain"/>
    <property type="match status" value="1"/>
</dbReference>
<keyword evidence="3" id="KW-0143">Chaperone</keyword>
<proteinExistence type="inferred from homology"/>
<evidence type="ECO:0000256" key="6">
    <source>
        <dbReference type="ARBA" id="ARBA00049117"/>
    </source>
</evidence>
<dbReference type="InterPro" id="IPR027417">
    <property type="entry name" value="P-loop_NTPase"/>
</dbReference>
<evidence type="ECO:0000256" key="4">
    <source>
        <dbReference type="ARBA" id="ARBA00034320"/>
    </source>
</evidence>
<comment type="catalytic activity">
    <reaction evidence="6">
        <text>GTP + H2O = GDP + phosphate + H(+)</text>
        <dbReference type="Rhea" id="RHEA:19669"/>
        <dbReference type="ChEBI" id="CHEBI:15377"/>
        <dbReference type="ChEBI" id="CHEBI:15378"/>
        <dbReference type="ChEBI" id="CHEBI:37565"/>
        <dbReference type="ChEBI" id="CHEBI:43474"/>
        <dbReference type="ChEBI" id="CHEBI:58189"/>
    </reaction>
    <physiologicalReaction direction="left-to-right" evidence="6">
        <dbReference type="Rhea" id="RHEA:19670"/>
    </physiologicalReaction>
</comment>
<keyword evidence="1" id="KW-0547">Nucleotide-binding</keyword>
<keyword evidence="2" id="KW-0378">Hydrolase</keyword>
<dbReference type="Pfam" id="PF07683">
    <property type="entry name" value="CobW_C"/>
    <property type="match status" value="1"/>
</dbReference>
<name>A0ABQ0ARH0_9RHOB</name>
<gene>
    <name evidence="8" type="ORF">NBRC116598_39270</name>
</gene>
<dbReference type="CDD" id="cd03112">
    <property type="entry name" value="CobW-like"/>
    <property type="match status" value="1"/>
</dbReference>
<organism evidence="8 9">
    <name type="scientific">Pseudophaeobacter arcticus</name>
    <dbReference type="NCBI Taxonomy" id="385492"/>
    <lineage>
        <taxon>Bacteria</taxon>
        <taxon>Pseudomonadati</taxon>
        <taxon>Pseudomonadota</taxon>
        <taxon>Alphaproteobacteria</taxon>
        <taxon>Rhodobacterales</taxon>
        <taxon>Paracoccaceae</taxon>
        <taxon>Pseudophaeobacter</taxon>
    </lineage>
</organism>
<dbReference type="Gene3D" id="3.40.50.300">
    <property type="entry name" value="P-loop containing nucleotide triphosphate hydrolases"/>
    <property type="match status" value="1"/>
</dbReference>
<comment type="function">
    <text evidence="5">Zinc chaperone that directly transfers zinc cofactor to target proteins, thereby activating them. Zinc is transferred from the CXCC motif in the GTPase domain to the zinc binding site in target proteins in a process requiring GTP hydrolysis.</text>
</comment>
<feature type="domain" description="CobW C-terminal" evidence="7">
    <location>
        <begin position="255"/>
        <end position="344"/>
    </location>
</feature>
<evidence type="ECO:0000313" key="9">
    <source>
        <dbReference type="Proteomes" id="UP001441944"/>
    </source>
</evidence>
<dbReference type="Proteomes" id="UP001441944">
    <property type="component" value="Unassembled WGS sequence"/>
</dbReference>
<dbReference type="EMBL" id="BAABWU010000023">
    <property type="protein sequence ID" value="GAA6198482.1"/>
    <property type="molecule type" value="Genomic_DNA"/>
</dbReference>